<dbReference type="PROSITE" id="PS01166">
    <property type="entry name" value="RNA_POL_BETA"/>
    <property type="match status" value="1"/>
</dbReference>
<dbReference type="Pfam" id="PF04563">
    <property type="entry name" value="RNA_pol_Rpb2_1"/>
    <property type="match status" value="1"/>
</dbReference>
<dbReference type="Pfam" id="PF04560">
    <property type="entry name" value="RNA_pol_Rpb2_7"/>
    <property type="match status" value="1"/>
</dbReference>
<dbReference type="RefSeq" id="WP_388001959.1">
    <property type="nucleotide sequence ID" value="NZ_JBHUEE010000001.1"/>
</dbReference>
<dbReference type="Gene3D" id="2.30.150.10">
    <property type="entry name" value="DNA-directed RNA polymerase, beta subunit, external 1 domain"/>
    <property type="match status" value="1"/>
</dbReference>
<dbReference type="Gene3D" id="3.90.1100.10">
    <property type="match status" value="1"/>
</dbReference>
<evidence type="ECO:0000259" key="13">
    <source>
        <dbReference type="Pfam" id="PF04565"/>
    </source>
</evidence>
<dbReference type="GO" id="GO:0003899">
    <property type="term" value="F:DNA-directed RNA polymerase activity"/>
    <property type="evidence" value="ECO:0007669"/>
    <property type="project" value="UniProtKB-EC"/>
</dbReference>
<keyword evidence="16" id="KW-1185">Reference proteome</keyword>
<dbReference type="NCBIfam" id="NF001616">
    <property type="entry name" value="PRK00405.1"/>
    <property type="match status" value="1"/>
</dbReference>
<dbReference type="InterPro" id="IPR007642">
    <property type="entry name" value="RNA_pol_Rpb2_2"/>
</dbReference>
<dbReference type="Gene3D" id="3.90.1110.10">
    <property type="entry name" value="RNA polymerase Rpb2, domain 2"/>
    <property type="match status" value="1"/>
</dbReference>
<dbReference type="InterPro" id="IPR007121">
    <property type="entry name" value="RNA_pol_bsu_CS"/>
</dbReference>
<dbReference type="EC" id="2.7.7.6" evidence="6 8"/>
<keyword evidence="1 6" id="KW-0240">DNA-directed RNA polymerase</keyword>
<dbReference type="HAMAP" id="MF_01321">
    <property type="entry name" value="RNApol_bact_RpoB"/>
    <property type="match status" value="1"/>
</dbReference>
<dbReference type="InterPro" id="IPR007644">
    <property type="entry name" value="RNA_pol_bsu_protrusion"/>
</dbReference>
<evidence type="ECO:0000259" key="10">
    <source>
        <dbReference type="Pfam" id="PF04560"/>
    </source>
</evidence>
<feature type="domain" description="RNA polymerase Rpb2" evidence="10">
    <location>
        <begin position="1056"/>
        <end position="1130"/>
    </location>
</feature>
<evidence type="ECO:0000256" key="6">
    <source>
        <dbReference type="HAMAP-Rule" id="MF_01321"/>
    </source>
</evidence>
<dbReference type="InterPro" id="IPR014724">
    <property type="entry name" value="RNA_pol_RPB2_OB-fold"/>
</dbReference>
<keyword evidence="3 6" id="KW-0548">Nucleotidyltransferase</keyword>
<dbReference type="InterPro" id="IPR007120">
    <property type="entry name" value="DNA-dir_RNAP_su2_dom"/>
</dbReference>
<gene>
    <name evidence="6 15" type="primary">rpoB</name>
    <name evidence="15" type="ORF">ACFSE6_01670</name>
</gene>
<comment type="caution">
    <text evidence="15">The sequence shown here is derived from an EMBL/GenBank/DDBJ whole genome shotgun (WGS) entry which is preliminary data.</text>
</comment>
<dbReference type="InterPro" id="IPR037034">
    <property type="entry name" value="RNA_pol_Rpb2_2_sf"/>
</dbReference>
<evidence type="ECO:0000313" key="15">
    <source>
        <dbReference type="EMBL" id="MFD1716526.1"/>
    </source>
</evidence>
<comment type="similarity">
    <text evidence="6 7">Belongs to the RNA polymerase beta chain family.</text>
</comment>
<comment type="catalytic activity">
    <reaction evidence="5 6 8">
        <text>RNA(n) + a ribonucleoside 5'-triphosphate = RNA(n+1) + diphosphate</text>
        <dbReference type="Rhea" id="RHEA:21248"/>
        <dbReference type="Rhea" id="RHEA-COMP:14527"/>
        <dbReference type="Rhea" id="RHEA-COMP:17342"/>
        <dbReference type="ChEBI" id="CHEBI:33019"/>
        <dbReference type="ChEBI" id="CHEBI:61557"/>
        <dbReference type="ChEBI" id="CHEBI:140395"/>
        <dbReference type="EC" id="2.7.7.6"/>
    </reaction>
</comment>
<dbReference type="InterPro" id="IPR007645">
    <property type="entry name" value="RNA_pol_Rpb2_3"/>
</dbReference>
<dbReference type="Pfam" id="PF10385">
    <property type="entry name" value="RNA_pol_Rpb2_45"/>
    <property type="match status" value="1"/>
</dbReference>
<feature type="domain" description="RNA polymerase Rpb2" evidence="11">
    <location>
        <begin position="171"/>
        <end position="370"/>
    </location>
</feature>
<name>A0ABW4KYX6_9MICO</name>
<keyword evidence="2 6" id="KW-0808">Transferase</keyword>
<evidence type="ECO:0000313" key="16">
    <source>
        <dbReference type="Proteomes" id="UP001597277"/>
    </source>
</evidence>
<dbReference type="InterPro" id="IPR042107">
    <property type="entry name" value="DNA-dir_RNA_pol_bsu_ext_1_sf"/>
</dbReference>
<feature type="domain" description="DNA-directed RNA polymerase beta subunit external 1" evidence="14">
    <location>
        <begin position="507"/>
        <end position="573"/>
    </location>
</feature>
<evidence type="ECO:0000256" key="5">
    <source>
        <dbReference type="ARBA" id="ARBA00048552"/>
    </source>
</evidence>
<dbReference type="InterPro" id="IPR010243">
    <property type="entry name" value="RNA_pol_bsu_bac"/>
</dbReference>
<dbReference type="InterPro" id="IPR037033">
    <property type="entry name" value="DNA-dir_RNAP_su2_hyb_sf"/>
</dbReference>
<dbReference type="PANTHER" id="PTHR20856">
    <property type="entry name" value="DNA-DIRECTED RNA POLYMERASE I SUBUNIT 2"/>
    <property type="match status" value="1"/>
</dbReference>
<protein>
    <recommendedName>
        <fullName evidence="6 8">DNA-directed RNA polymerase subunit beta</fullName>
        <shortName evidence="6">RNAP subunit beta</shortName>
        <ecNumber evidence="6 8">2.7.7.6</ecNumber>
    </recommendedName>
    <alternativeName>
        <fullName evidence="6">RNA polymerase subunit beta</fullName>
    </alternativeName>
    <alternativeName>
        <fullName evidence="6">Transcriptase subunit beta</fullName>
    </alternativeName>
</protein>
<feature type="domain" description="RNA polymerase Rpb2" evidence="13">
    <location>
        <begin position="429"/>
        <end position="497"/>
    </location>
</feature>
<accession>A0ABW4KYX6</accession>
<sequence>MAASRTSSAPTADAIANRTASRRISFAKIHEPLQAPDLLSLQTESFDWLLGSDAWRERVEAAAAKGETNLNTTSGLEEIFSEISPIEDFGQSMSLSFRDHRFEPPKYTPEECKEKDFTYAAPLFVTAEFVNYTTGEIKSQTVFMGDFPLMTDRGTFIINGTERVVVSQLVRSPGVYFERTPDKTSDKDVFTTKVIPSRGAWLEFEVDKRDAVGVRIDRKRKQSVTVFLRALGMTEGEIREEFADYPVLLETLEKDSVHTQDEALLDIYRKVRPGEPPTVEAGRTLLENYYFNPKRYDLAKVGRYKLNKKLGMSSDLSESVLRIEDVTATIKYLLALHKGEETIAGTRDGEAAEIRVETDDIDHFGNRRIRAVGELIQNQVRTGLSRMERVVRERMTTQDVEAITPQTLINIRPVVASIKEFFGTSQLSQFMDQNNPLAGLTHKRRLSALGPGGLSRDRAGMEVRDVHPSHYGRMCPIETPEGPNIGLIGSLATFARINPFGFVETPYRVVENGRVTDEVVYLTADDEDRHVIAQASAPLDDDGNFVQSQALCRLSGGEPALVAVDEIDYMDVSARQMVSVATAMIPFLEHDDANRALMGANMQRQAVPLLRSEAPLVGTGMERRAAVDAGDVIVADKPGVVTEVSADAIHVQGDDGTTQLYRVAKFRRSNQGNSYNQRVLVDEGQRVEPGSVLADGPATDEGELALGRNLLVAFMSWEGYNFEDAIILSQRLVQDDVLTSIHIEEHEVDARETKLGAEEITRDIPNVSEEVLADLDERGIIRIGAEVSSGDILVGKVTPKGETELTSEERLLRAIFGEKAREVRDTSLKVPHGESGIVIGIREFSEEDGDELPPGVNQMVRVYIAQRRKITDGDKLAGRHGNKGVISKILPVEDMPFLPDGTPVDIILNPLGVPGRMNVGQVLELHLGWIAAQGWDVTEAAKVAEEWTKNLPPEAHVGEPGTPVATPVFDGIHQEEIEGLLASTNPNRDGDRMVGTDGKALLFDGRSGEPFPDPISVGYMYVLKLHHLVDDKIHARSTGPYSMITQQPLGGKAQFGGQRFGEMEVWALEAYGAAYALQELLTIKSDDVTGRVKVYEAVVKGENIPEPGIPESFKVLIQEMRSLCLNVEALDAEGNAIELKDADDEVYRAAEELGIDLSRRPDASSVDEL</sequence>
<evidence type="ECO:0000256" key="3">
    <source>
        <dbReference type="ARBA" id="ARBA00022695"/>
    </source>
</evidence>
<evidence type="ECO:0000259" key="14">
    <source>
        <dbReference type="Pfam" id="PF10385"/>
    </source>
</evidence>
<organism evidence="15 16">
    <name type="scientific">Georgenia deserti</name>
    <dbReference type="NCBI Taxonomy" id="2093781"/>
    <lineage>
        <taxon>Bacteria</taxon>
        <taxon>Bacillati</taxon>
        <taxon>Actinomycetota</taxon>
        <taxon>Actinomycetes</taxon>
        <taxon>Micrococcales</taxon>
        <taxon>Bogoriellaceae</taxon>
        <taxon>Georgenia</taxon>
    </lineage>
</organism>
<evidence type="ECO:0000256" key="4">
    <source>
        <dbReference type="ARBA" id="ARBA00023163"/>
    </source>
</evidence>
<dbReference type="Pfam" id="PF04565">
    <property type="entry name" value="RNA_pol_Rpb2_3"/>
    <property type="match status" value="1"/>
</dbReference>
<dbReference type="Gene3D" id="2.40.50.100">
    <property type="match status" value="1"/>
</dbReference>
<comment type="subunit">
    <text evidence="6 8">The RNAP catalytic core consists of 2 alpha, 1 beta, 1 beta' and 1 omega subunit. When a sigma factor is associated with the core the holoenzyme is formed, which can initiate transcription.</text>
</comment>
<comment type="function">
    <text evidence="6 8">DNA-dependent RNA polymerase catalyzes the transcription of DNA into RNA using the four ribonucleoside triphosphates as substrates.</text>
</comment>
<dbReference type="Proteomes" id="UP001597277">
    <property type="component" value="Unassembled WGS sequence"/>
</dbReference>
<evidence type="ECO:0000259" key="9">
    <source>
        <dbReference type="Pfam" id="PF00562"/>
    </source>
</evidence>
<evidence type="ECO:0000259" key="11">
    <source>
        <dbReference type="Pfam" id="PF04561"/>
    </source>
</evidence>
<reference evidence="16" key="1">
    <citation type="journal article" date="2019" name="Int. J. Syst. Evol. Microbiol.">
        <title>The Global Catalogue of Microorganisms (GCM) 10K type strain sequencing project: providing services to taxonomists for standard genome sequencing and annotation.</title>
        <authorList>
            <consortium name="The Broad Institute Genomics Platform"/>
            <consortium name="The Broad Institute Genome Sequencing Center for Infectious Disease"/>
            <person name="Wu L."/>
            <person name="Ma J."/>
        </authorList>
    </citation>
    <scope>NUCLEOTIDE SEQUENCE [LARGE SCALE GENOMIC DNA]</scope>
    <source>
        <strain evidence="16">JCM 17130</strain>
    </source>
</reference>
<feature type="domain" description="RNA polymerase beta subunit protrusion" evidence="12">
    <location>
        <begin position="97"/>
        <end position="414"/>
    </location>
</feature>
<dbReference type="SUPFAM" id="SSF64484">
    <property type="entry name" value="beta and beta-prime subunits of DNA dependent RNA-polymerase"/>
    <property type="match status" value="1"/>
</dbReference>
<dbReference type="InterPro" id="IPR007641">
    <property type="entry name" value="RNA_pol_Rpb2_7"/>
</dbReference>
<evidence type="ECO:0000259" key="12">
    <source>
        <dbReference type="Pfam" id="PF04563"/>
    </source>
</evidence>
<evidence type="ECO:0000256" key="8">
    <source>
        <dbReference type="RuleBase" id="RU363031"/>
    </source>
</evidence>
<dbReference type="Gene3D" id="2.40.270.10">
    <property type="entry name" value="DNA-directed RNA polymerase, subunit 2, domain 6"/>
    <property type="match status" value="1"/>
</dbReference>
<dbReference type="Pfam" id="PF04561">
    <property type="entry name" value="RNA_pol_Rpb2_2"/>
    <property type="match status" value="1"/>
</dbReference>
<proteinExistence type="inferred from homology"/>
<dbReference type="CDD" id="cd00653">
    <property type="entry name" value="RNA_pol_B_RPB2"/>
    <property type="match status" value="1"/>
</dbReference>
<feature type="domain" description="DNA-directed RNA polymerase subunit 2 hybrid-binding" evidence="9">
    <location>
        <begin position="635"/>
        <end position="1054"/>
    </location>
</feature>
<dbReference type="Gene3D" id="2.40.50.150">
    <property type="match status" value="1"/>
</dbReference>
<dbReference type="Gene3D" id="3.90.1800.10">
    <property type="entry name" value="RNA polymerase alpha subunit dimerisation domain"/>
    <property type="match status" value="1"/>
</dbReference>
<dbReference type="NCBIfam" id="TIGR02013">
    <property type="entry name" value="rpoB"/>
    <property type="match status" value="1"/>
</dbReference>
<evidence type="ECO:0000256" key="1">
    <source>
        <dbReference type="ARBA" id="ARBA00022478"/>
    </source>
</evidence>
<evidence type="ECO:0000256" key="2">
    <source>
        <dbReference type="ARBA" id="ARBA00022679"/>
    </source>
</evidence>
<evidence type="ECO:0000256" key="7">
    <source>
        <dbReference type="RuleBase" id="RU000434"/>
    </source>
</evidence>
<dbReference type="GO" id="GO:0000428">
    <property type="term" value="C:DNA-directed RNA polymerase complex"/>
    <property type="evidence" value="ECO:0007669"/>
    <property type="project" value="UniProtKB-KW"/>
</dbReference>
<dbReference type="Pfam" id="PF00562">
    <property type="entry name" value="RNA_pol_Rpb2_6"/>
    <property type="match status" value="1"/>
</dbReference>
<dbReference type="EMBL" id="JBHUEE010000001">
    <property type="protein sequence ID" value="MFD1716526.1"/>
    <property type="molecule type" value="Genomic_DNA"/>
</dbReference>
<dbReference type="InterPro" id="IPR015712">
    <property type="entry name" value="DNA-dir_RNA_pol_su2"/>
</dbReference>
<dbReference type="InterPro" id="IPR019462">
    <property type="entry name" value="DNA-dir_RNA_pol_bsu_external_1"/>
</dbReference>
<keyword evidence="4 6" id="KW-0804">Transcription</keyword>